<accession>A0A8S1HCE9</accession>
<evidence type="ECO:0000313" key="3">
    <source>
        <dbReference type="Proteomes" id="UP000835052"/>
    </source>
</evidence>
<dbReference type="EMBL" id="CAJGYM010000030">
    <property type="protein sequence ID" value="CAD6192917.1"/>
    <property type="molecule type" value="Genomic_DNA"/>
</dbReference>
<keyword evidence="1" id="KW-0812">Transmembrane</keyword>
<dbReference type="OrthoDB" id="5794481at2759"/>
<gene>
    <name evidence="2" type="ORF">CAUJ_LOCUS8836</name>
</gene>
<protein>
    <submittedName>
        <fullName evidence="2">Uncharacterized protein</fullName>
    </submittedName>
</protein>
<keyword evidence="1" id="KW-0472">Membrane</keyword>
<name>A0A8S1HCE9_9PELO</name>
<dbReference type="Proteomes" id="UP000835052">
    <property type="component" value="Unassembled WGS sequence"/>
</dbReference>
<keyword evidence="1" id="KW-1133">Transmembrane helix</keyword>
<keyword evidence="3" id="KW-1185">Reference proteome</keyword>
<evidence type="ECO:0000256" key="1">
    <source>
        <dbReference type="SAM" id="Phobius"/>
    </source>
</evidence>
<comment type="caution">
    <text evidence="2">The sequence shown here is derived from an EMBL/GenBank/DDBJ whole genome shotgun (WGS) entry which is preliminary data.</text>
</comment>
<dbReference type="AlphaFoldDB" id="A0A8S1HCE9"/>
<evidence type="ECO:0000313" key="2">
    <source>
        <dbReference type="EMBL" id="CAD6192917.1"/>
    </source>
</evidence>
<feature type="transmembrane region" description="Helical" evidence="1">
    <location>
        <begin position="21"/>
        <end position="42"/>
    </location>
</feature>
<sequence>MSSSRKQSIVEAAEKTFDKNTLILIVNVIILAVLISMLYMVATAFSKLFNNFLFTGTMAGNEMYIRHSKDHLRLFAAHWAAEVSRRRADTAFVSVADVVFGESASESSVLHRLLSDDASQRHAQ</sequence>
<proteinExistence type="predicted"/>
<organism evidence="2 3">
    <name type="scientific">Caenorhabditis auriculariae</name>
    <dbReference type="NCBI Taxonomy" id="2777116"/>
    <lineage>
        <taxon>Eukaryota</taxon>
        <taxon>Metazoa</taxon>
        <taxon>Ecdysozoa</taxon>
        <taxon>Nematoda</taxon>
        <taxon>Chromadorea</taxon>
        <taxon>Rhabditida</taxon>
        <taxon>Rhabditina</taxon>
        <taxon>Rhabditomorpha</taxon>
        <taxon>Rhabditoidea</taxon>
        <taxon>Rhabditidae</taxon>
        <taxon>Peloderinae</taxon>
        <taxon>Caenorhabditis</taxon>
    </lineage>
</organism>
<reference evidence="2" key="1">
    <citation type="submission" date="2020-10" db="EMBL/GenBank/DDBJ databases">
        <authorList>
            <person name="Kikuchi T."/>
        </authorList>
    </citation>
    <scope>NUCLEOTIDE SEQUENCE</scope>
    <source>
        <strain evidence="2">NKZ352</strain>
    </source>
</reference>